<dbReference type="RefSeq" id="WP_209511663.1">
    <property type="nucleotide sequence ID" value="NZ_JAGGKS010000004.1"/>
</dbReference>
<dbReference type="Proteomes" id="UP001519342">
    <property type="component" value="Unassembled WGS sequence"/>
</dbReference>
<dbReference type="InterPro" id="IPR027417">
    <property type="entry name" value="P-loop_NTPase"/>
</dbReference>
<feature type="domain" description="AAA+ ATPase" evidence="6">
    <location>
        <begin position="514"/>
        <end position="652"/>
    </location>
</feature>
<dbReference type="Pfam" id="PF00004">
    <property type="entry name" value="AAA"/>
    <property type="match status" value="1"/>
</dbReference>
<gene>
    <name evidence="8" type="ORF">J2Z76_001795</name>
</gene>
<dbReference type="Gene3D" id="1.10.8.60">
    <property type="match status" value="2"/>
</dbReference>
<dbReference type="PRINTS" id="PR00300">
    <property type="entry name" value="CLPPROTEASEA"/>
</dbReference>
<dbReference type="PROSITE" id="PS00871">
    <property type="entry name" value="CLPAB_2"/>
    <property type="match status" value="1"/>
</dbReference>
<dbReference type="Pfam" id="PF07724">
    <property type="entry name" value="AAA_2"/>
    <property type="match status" value="1"/>
</dbReference>
<dbReference type="SUPFAM" id="SSF52540">
    <property type="entry name" value="P-loop containing nucleoside triphosphate hydrolases"/>
    <property type="match status" value="2"/>
</dbReference>
<feature type="domain" description="Clp ATPase C-terminal" evidence="7">
    <location>
        <begin position="685"/>
        <end position="775"/>
    </location>
</feature>
<comment type="caution">
    <text evidence="8">The sequence shown here is derived from an EMBL/GenBank/DDBJ whole genome shotgun (WGS) entry which is preliminary data.</text>
</comment>
<evidence type="ECO:0000256" key="3">
    <source>
        <dbReference type="ARBA" id="ARBA00022840"/>
    </source>
</evidence>
<keyword evidence="2" id="KW-0547">Nucleotide-binding</keyword>
<keyword evidence="9" id="KW-1185">Reference proteome</keyword>
<dbReference type="CDD" id="cd00009">
    <property type="entry name" value="AAA"/>
    <property type="match status" value="1"/>
</dbReference>
<protein>
    <submittedName>
        <fullName evidence="8">ATP-dependent Clp protease ATP-binding subunit ClpA</fullName>
    </submittedName>
</protein>
<feature type="region of interest" description="Disordered" evidence="5">
    <location>
        <begin position="105"/>
        <end position="136"/>
    </location>
</feature>
<evidence type="ECO:0000256" key="1">
    <source>
        <dbReference type="ARBA" id="ARBA00022737"/>
    </source>
</evidence>
<evidence type="ECO:0000313" key="9">
    <source>
        <dbReference type="Proteomes" id="UP001519342"/>
    </source>
</evidence>
<evidence type="ECO:0000256" key="4">
    <source>
        <dbReference type="ARBA" id="ARBA00023186"/>
    </source>
</evidence>
<sequence length="778" mass="87719">MLCSVCKKNVAVIYVNKIIEGKMQTMGLCIPCAKKQGIAPMDQIMKQSGMKPEDFDNINNQLSEIIGDMDINELTQDAQNLDDDKDGKGMNSLLNFMNTAFSGISNSNNKDFQPEEDEDNDNSTPNTGSGIGTKVREKTKRKKLKYLDTYGTNLTEQARYGEIDRIIGREREIDRVVQILNRRSKNNPVLIGEPGVGKTAIAEGLAVRISLKQVPVKLFNTEIYLLDLTAVVAGTQFRGQFESRMKAIIDEAKKNGNIIIVIDEVHNIVGAGEAEGGAMNAANILKPALARGEVQVIGATTLDEYRKHIEKDTALERRFQPVIVDEPTVEDSIEILKGIKDYYEDFHKVKISDEVIEQSVIMSERYITDRFLPDKAIDVLDEAGSRANLKNKGLVELEALKTEISKIRVEKEEAAESDDYERAAELKVSEIRIESKINELSKECENVHLTIEDIAYVIEAWTKIPVQKINQVEAEKLIHLEDRLHRRVIGQSQAVTSLARAIRRNRSGFKKKKKPSSFIFVGPTGVGKTELARTLAYELFENEDAMIRLDMSEYMEKHTVSKLIGAPPGYVGYDQAGFLTEKIRRKPYSVILLDEIEKAHEDVFNILLQILEDGRLTDNQGRTVNFENTVIIMTSNAGTNIKGNRIGFDNKEYEAMEAKVKDALKQTFRPEFLNRIDDTIVFAELTRDELSKIIELMLQEVANEGNDKKISITVTDEMKKFILEKGYNSKYGARPLRRAIQKYVEDEVSEAYLKGMLKENSKVNVTVDSEGKTELIII</sequence>
<dbReference type="PANTHER" id="PTHR11638:SF18">
    <property type="entry name" value="HEAT SHOCK PROTEIN 104"/>
    <property type="match status" value="1"/>
</dbReference>
<dbReference type="GO" id="GO:0005524">
    <property type="term" value="F:ATP binding"/>
    <property type="evidence" value="ECO:0007669"/>
    <property type="project" value="UniProtKB-KW"/>
</dbReference>
<dbReference type="CDD" id="cd19499">
    <property type="entry name" value="RecA-like_ClpB_Hsp104-like"/>
    <property type="match status" value="1"/>
</dbReference>
<dbReference type="Gene3D" id="3.40.50.300">
    <property type="entry name" value="P-loop containing nucleotide triphosphate hydrolases"/>
    <property type="match status" value="2"/>
</dbReference>
<keyword evidence="8" id="KW-0378">Hydrolase</keyword>
<dbReference type="InterPro" id="IPR001270">
    <property type="entry name" value="ClpA/B"/>
</dbReference>
<organism evidence="8 9">
    <name type="scientific">Sedimentibacter acidaminivorans</name>
    <dbReference type="NCBI Taxonomy" id="913099"/>
    <lineage>
        <taxon>Bacteria</taxon>
        <taxon>Bacillati</taxon>
        <taxon>Bacillota</taxon>
        <taxon>Tissierellia</taxon>
        <taxon>Sedimentibacter</taxon>
    </lineage>
</organism>
<keyword evidence="3 8" id="KW-0067">ATP-binding</keyword>
<dbReference type="EMBL" id="JAGGKS010000004">
    <property type="protein sequence ID" value="MBP1925934.1"/>
    <property type="molecule type" value="Genomic_DNA"/>
</dbReference>
<dbReference type="InterPro" id="IPR050130">
    <property type="entry name" value="ClpA_ClpB"/>
</dbReference>
<dbReference type="GO" id="GO:0008233">
    <property type="term" value="F:peptidase activity"/>
    <property type="evidence" value="ECO:0007669"/>
    <property type="project" value="UniProtKB-KW"/>
</dbReference>
<evidence type="ECO:0000256" key="2">
    <source>
        <dbReference type="ARBA" id="ARBA00022741"/>
    </source>
</evidence>
<dbReference type="InterPro" id="IPR019489">
    <property type="entry name" value="Clp_ATPase_C"/>
</dbReference>
<evidence type="ECO:0000256" key="5">
    <source>
        <dbReference type="SAM" id="MobiDB-lite"/>
    </source>
</evidence>
<dbReference type="InterPro" id="IPR003959">
    <property type="entry name" value="ATPase_AAA_core"/>
</dbReference>
<evidence type="ECO:0000313" key="8">
    <source>
        <dbReference type="EMBL" id="MBP1925934.1"/>
    </source>
</evidence>
<keyword evidence="1" id="KW-0677">Repeat</keyword>
<evidence type="ECO:0000259" key="6">
    <source>
        <dbReference type="SMART" id="SM00382"/>
    </source>
</evidence>
<dbReference type="Gene3D" id="4.10.860.10">
    <property type="entry name" value="UVR domain"/>
    <property type="match status" value="1"/>
</dbReference>
<feature type="domain" description="AAA+ ATPase" evidence="6">
    <location>
        <begin position="184"/>
        <end position="330"/>
    </location>
</feature>
<dbReference type="Pfam" id="PF17871">
    <property type="entry name" value="AAA_lid_9"/>
    <property type="match status" value="1"/>
</dbReference>
<evidence type="ECO:0000259" key="7">
    <source>
        <dbReference type="SMART" id="SM01086"/>
    </source>
</evidence>
<dbReference type="Pfam" id="PF10431">
    <property type="entry name" value="ClpB_D2-small"/>
    <property type="match status" value="1"/>
</dbReference>
<name>A0ABS4GE11_9FIRM</name>
<dbReference type="InterPro" id="IPR003593">
    <property type="entry name" value="AAA+_ATPase"/>
</dbReference>
<reference evidence="8 9" key="1">
    <citation type="submission" date="2021-03" db="EMBL/GenBank/DDBJ databases">
        <title>Genomic Encyclopedia of Type Strains, Phase IV (KMG-IV): sequencing the most valuable type-strain genomes for metagenomic binning, comparative biology and taxonomic classification.</title>
        <authorList>
            <person name="Goeker M."/>
        </authorList>
    </citation>
    <scope>NUCLEOTIDE SEQUENCE [LARGE SCALE GENOMIC DNA]</scope>
    <source>
        <strain evidence="8 9">DSM 24004</strain>
    </source>
</reference>
<keyword evidence="4" id="KW-0143">Chaperone</keyword>
<dbReference type="PANTHER" id="PTHR11638">
    <property type="entry name" value="ATP-DEPENDENT CLP PROTEASE"/>
    <property type="match status" value="1"/>
</dbReference>
<proteinExistence type="predicted"/>
<dbReference type="GO" id="GO:0006508">
    <property type="term" value="P:proteolysis"/>
    <property type="evidence" value="ECO:0007669"/>
    <property type="project" value="UniProtKB-KW"/>
</dbReference>
<dbReference type="InterPro" id="IPR041546">
    <property type="entry name" value="ClpA/ClpB_AAA_lid"/>
</dbReference>
<accession>A0ABS4GE11</accession>
<dbReference type="SMART" id="SM01086">
    <property type="entry name" value="ClpB_D2-small"/>
    <property type="match status" value="1"/>
</dbReference>
<dbReference type="SMART" id="SM00382">
    <property type="entry name" value="AAA"/>
    <property type="match status" value="2"/>
</dbReference>
<keyword evidence="8" id="KW-0645">Protease</keyword>
<dbReference type="InterPro" id="IPR028299">
    <property type="entry name" value="ClpA/B_CS2"/>
</dbReference>